<dbReference type="GO" id="GO:0004672">
    <property type="term" value="F:protein kinase activity"/>
    <property type="evidence" value="ECO:0007669"/>
    <property type="project" value="InterPro"/>
</dbReference>
<gene>
    <name evidence="4" type="ORF">PSON_ATCC_30995.1.T0290178</name>
</gene>
<dbReference type="GO" id="GO:0005524">
    <property type="term" value="F:ATP binding"/>
    <property type="evidence" value="ECO:0007669"/>
    <property type="project" value="InterPro"/>
</dbReference>
<evidence type="ECO:0000256" key="1">
    <source>
        <dbReference type="ARBA" id="ARBA00023860"/>
    </source>
</evidence>
<sequence length="430" mass="50393">MIHTHPKINIDCQTQNSKQCVHSKSSHSLRKMPFISQNNKEHPVIIDKKYLLLNVIYSGKSSTIFEGIYLDKKAIYLESQSVCVVRMTLLSKMDNSTKILEYFNNINQIQNHNKEDRKHVNNKLVLNFQDCLLKLLDHGIFMNQYRYQVLNKTGPSIKFWFHFLKYNFSYDCIILIILKSIDALQLIHSANFLHMNLNLASLLTSLDNYKNLILTNFQQSSQFKIYSKAGQISYSINKYSSLGQHLSLQLYPKDDLESLLYIVIHLLTNGEYFQYSKQFKNKADKHQYYFSLKNSFLPEKILKNYPICFLDFANRIKFLNPFETNINYESLRAIFKGYKNIEYDWTSIITGIKTQSQSESLQQFEDNFAIKSLETIQESVNEQPVYIHKQLVKTQQSVGDSSDTHPDTQESEGELSPTEEIIEKNKIYFF</sequence>
<dbReference type="InterPro" id="IPR000719">
    <property type="entry name" value="Prot_kinase_dom"/>
</dbReference>
<dbReference type="PANTHER" id="PTHR11909">
    <property type="entry name" value="CASEIN KINASE-RELATED"/>
    <property type="match status" value="1"/>
</dbReference>
<organism evidence="4 5">
    <name type="scientific">Paramecium sonneborni</name>
    <dbReference type="NCBI Taxonomy" id="65129"/>
    <lineage>
        <taxon>Eukaryota</taxon>
        <taxon>Sar</taxon>
        <taxon>Alveolata</taxon>
        <taxon>Ciliophora</taxon>
        <taxon>Intramacronucleata</taxon>
        <taxon>Oligohymenophorea</taxon>
        <taxon>Peniculida</taxon>
        <taxon>Parameciidae</taxon>
        <taxon>Paramecium</taxon>
    </lineage>
</organism>
<keyword evidence="5" id="KW-1185">Reference proteome</keyword>
<evidence type="ECO:0000313" key="5">
    <source>
        <dbReference type="Proteomes" id="UP000692954"/>
    </source>
</evidence>
<dbReference type="PROSITE" id="PS50011">
    <property type="entry name" value="PROTEIN_KINASE_DOM"/>
    <property type="match status" value="1"/>
</dbReference>
<dbReference type="AlphaFoldDB" id="A0A8S1MAX6"/>
<protein>
    <recommendedName>
        <fullName evidence="1">Casein kinase I</fullName>
    </recommendedName>
</protein>
<evidence type="ECO:0000313" key="4">
    <source>
        <dbReference type="EMBL" id="CAD8072464.1"/>
    </source>
</evidence>
<evidence type="ECO:0000256" key="2">
    <source>
        <dbReference type="SAM" id="MobiDB-lite"/>
    </source>
</evidence>
<feature type="domain" description="Protein kinase" evidence="3">
    <location>
        <begin position="50"/>
        <end position="331"/>
    </location>
</feature>
<dbReference type="Proteomes" id="UP000692954">
    <property type="component" value="Unassembled WGS sequence"/>
</dbReference>
<dbReference type="InterPro" id="IPR050235">
    <property type="entry name" value="CK1_Ser-Thr_kinase"/>
</dbReference>
<feature type="region of interest" description="Disordered" evidence="2">
    <location>
        <begin position="396"/>
        <end position="417"/>
    </location>
</feature>
<dbReference type="EMBL" id="CAJJDN010000029">
    <property type="protein sequence ID" value="CAD8072464.1"/>
    <property type="molecule type" value="Genomic_DNA"/>
</dbReference>
<dbReference type="OrthoDB" id="10331783at2759"/>
<accession>A0A8S1MAX6</accession>
<proteinExistence type="predicted"/>
<reference evidence="4" key="1">
    <citation type="submission" date="2021-01" db="EMBL/GenBank/DDBJ databases">
        <authorList>
            <consortium name="Genoscope - CEA"/>
            <person name="William W."/>
        </authorList>
    </citation>
    <scope>NUCLEOTIDE SEQUENCE</scope>
</reference>
<evidence type="ECO:0000259" key="3">
    <source>
        <dbReference type="PROSITE" id="PS50011"/>
    </source>
</evidence>
<comment type="caution">
    <text evidence="4">The sequence shown here is derived from an EMBL/GenBank/DDBJ whole genome shotgun (WGS) entry which is preliminary data.</text>
</comment>
<name>A0A8S1MAX6_9CILI</name>